<evidence type="ECO:0000313" key="2">
    <source>
        <dbReference type="EMBL" id="NHC14414.1"/>
    </source>
</evidence>
<gene>
    <name evidence="2" type="ORF">G9H71_11555</name>
</gene>
<dbReference type="GO" id="GO:0008168">
    <property type="term" value="F:methyltransferase activity"/>
    <property type="evidence" value="ECO:0007669"/>
    <property type="project" value="UniProtKB-KW"/>
</dbReference>
<organism evidence="2 3">
    <name type="scientific">Motilibacter deserti</name>
    <dbReference type="NCBI Taxonomy" id="2714956"/>
    <lineage>
        <taxon>Bacteria</taxon>
        <taxon>Bacillati</taxon>
        <taxon>Actinomycetota</taxon>
        <taxon>Actinomycetes</taxon>
        <taxon>Motilibacterales</taxon>
        <taxon>Motilibacteraceae</taxon>
        <taxon>Motilibacter</taxon>
    </lineage>
</organism>
<evidence type="ECO:0000313" key="3">
    <source>
        <dbReference type="Proteomes" id="UP000800981"/>
    </source>
</evidence>
<sequence length="188" mass="20591">MYDRLAEVGRGFRPSPAARTLSISRSTQLCTVLGLDGTAITEADYPDVNILSLPYADASFDFVVSDQVFEHIEGNPFTAMAETLRVLRPGGVAVHTTCFINPVHAWPGDFWRFTPEALALLVGKDAEVVECGGWGNPYVWLVAGLGLRKTPVPRSPRHPLHWAATKNSPKWPVATWVVARRPELDGVA</sequence>
<dbReference type="Proteomes" id="UP000800981">
    <property type="component" value="Unassembled WGS sequence"/>
</dbReference>
<feature type="domain" description="Methyltransferase type 11" evidence="1">
    <location>
        <begin position="44"/>
        <end position="94"/>
    </location>
</feature>
<keyword evidence="2" id="KW-0808">Transferase</keyword>
<protein>
    <submittedName>
        <fullName evidence="2">Methyltransferase domain-containing protein</fullName>
    </submittedName>
</protein>
<dbReference type="CDD" id="cd02440">
    <property type="entry name" value="AdoMet_MTases"/>
    <property type="match status" value="1"/>
</dbReference>
<dbReference type="Pfam" id="PF08241">
    <property type="entry name" value="Methyltransf_11"/>
    <property type="match status" value="1"/>
</dbReference>
<comment type="caution">
    <text evidence="2">The sequence shown here is derived from an EMBL/GenBank/DDBJ whole genome shotgun (WGS) entry which is preliminary data.</text>
</comment>
<dbReference type="InterPro" id="IPR029063">
    <property type="entry name" value="SAM-dependent_MTases_sf"/>
</dbReference>
<dbReference type="InterPro" id="IPR013216">
    <property type="entry name" value="Methyltransf_11"/>
</dbReference>
<proteinExistence type="predicted"/>
<keyword evidence="2" id="KW-0489">Methyltransferase</keyword>
<evidence type="ECO:0000259" key="1">
    <source>
        <dbReference type="Pfam" id="PF08241"/>
    </source>
</evidence>
<name>A0ABX0GXU3_9ACTN</name>
<dbReference type="EMBL" id="JAANNP010000006">
    <property type="protein sequence ID" value="NHC14414.1"/>
    <property type="molecule type" value="Genomic_DNA"/>
</dbReference>
<reference evidence="2 3" key="1">
    <citation type="submission" date="2020-03" db="EMBL/GenBank/DDBJ databases">
        <title>Two novel Motilibacter sp.</title>
        <authorList>
            <person name="Liu S."/>
        </authorList>
    </citation>
    <scope>NUCLEOTIDE SEQUENCE [LARGE SCALE GENOMIC DNA]</scope>
    <source>
        <strain evidence="2 3">E257</strain>
    </source>
</reference>
<keyword evidence="3" id="KW-1185">Reference proteome</keyword>
<dbReference type="SUPFAM" id="SSF53335">
    <property type="entry name" value="S-adenosyl-L-methionine-dependent methyltransferases"/>
    <property type="match status" value="1"/>
</dbReference>
<dbReference type="Gene3D" id="3.40.50.150">
    <property type="entry name" value="Vaccinia Virus protein VP39"/>
    <property type="match status" value="1"/>
</dbReference>
<dbReference type="GO" id="GO:0032259">
    <property type="term" value="P:methylation"/>
    <property type="evidence" value="ECO:0007669"/>
    <property type="project" value="UniProtKB-KW"/>
</dbReference>
<accession>A0ABX0GXU3</accession>